<comment type="similarity">
    <text evidence="1">Belongs to the transglycosylase family. Rpf subfamily.</text>
</comment>
<dbReference type="EMBL" id="RBAM01000005">
    <property type="protein sequence ID" value="RKN72869.1"/>
    <property type="molecule type" value="Genomic_DNA"/>
</dbReference>
<evidence type="ECO:0000256" key="4">
    <source>
        <dbReference type="SAM" id="SignalP"/>
    </source>
</evidence>
<evidence type="ECO:0000256" key="1">
    <source>
        <dbReference type="ARBA" id="ARBA00010830"/>
    </source>
</evidence>
<dbReference type="Pfam" id="PF06737">
    <property type="entry name" value="Transglycosylas"/>
    <property type="match status" value="1"/>
</dbReference>
<evidence type="ECO:0000256" key="2">
    <source>
        <dbReference type="ARBA" id="ARBA00022729"/>
    </source>
</evidence>
<comment type="caution">
    <text evidence="6">The sequence shown here is derived from an EMBL/GenBank/DDBJ whole genome shotgun (WGS) entry which is preliminary data.</text>
</comment>
<evidence type="ECO:0000313" key="7">
    <source>
        <dbReference type="Proteomes" id="UP000270343"/>
    </source>
</evidence>
<dbReference type="GO" id="GO:0016787">
    <property type="term" value="F:hydrolase activity"/>
    <property type="evidence" value="ECO:0007669"/>
    <property type="project" value="UniProtKB-KW"/>
</dbReference>
<dbReference type="CDD" id="cd13925">
    <property type="entry name" value="RPF"/>
    <property type="match status" value="1"/>
</dbReference>
<dbReference type="GO" id="GO:0005975">
    <property type="term" value="P:carbohydrate metabolic process"/>
    <property type="evidence" value="ECO:0007669"/>
    <property type="project" value="UniProtKB-ARBA"/>
</dbReference>
<keyword evidence="7" id="KW-1185">Reference proteome</keyword>
<dbReference type="PANTHER" id="PTHR46580">
    <property type="entry name" value="SENSOR KINASE-RELATED"/>
    <property type="match status" value="1"/>
</dbReference>
<dbReference type="SUPFAM" id="SSF69318">
    <property type="entry name" value="Integrin alpha N-terminal domain"/>
    <property type="match status" value="2"/>
</dbReference>
<dbReference type="Pfam" id="PF13517">
    <property type="entry name" value="FG-GAP_3"/>
    <property type="match status" value="1"/>
</dbReference>
<dbReference type="AlphaFoldDB" id="A0A3B0BL53"/>
<gene>
    <name evidence="6" type="ORF">D7231_15570</name>
</gene>
<feature type="domain" description="Resuscitation-promoting factor core lysozyme-like" evidence="5">
    <location>
        <begin position="40"/>
        <end position="115"/>
    </location>
</feature>
<keyword evidence="3" id="KW-0378">Hydrolase</keyword>
<dbReference type="InterPro" id="IPR013517">
    <property type="entry name" value="FG-GAP"/>
</dbReference>
<dbReference type="Pfam" id="PF17957">
    <property type="entry name" value="Big_7"/>
    <property type="match status" value="1"/>
</dbReference>
<protein>
    <submittedName>
        <fullName evidence="6">Esterase</fullName>
    </submittedName>
</protein>
<reference evidence="6 7" key="1">
    <citation type="journal article" date="2015" name="Antonie Van Leeuwenhoek">
        <title>Streptomyces klenkii sp. nov., isolated from deep marine sediment.</title>
        <authorList>
            <person name="Veyisoglu A."/>
            <person name="Sahin N."/>
        </authorList>
    </citation>
    <scope>NUCLEOTIDE SEQUENCE [LARGE SCALE GENOMIC DNA]</scope>
    <source>
        <strain evidence="6 7">KCTC 29202</strain>
    </source>
</reference>
<dbReference type="Proteomes" id="UP000270343">
    <property type="component" value="Unassembled WGS sequence"/>
</dbReference>
<evidence type="ECO:0000256" key="3">
    <source>
        <dbReference type="ARBA" id="ARBA00022801"/>
    </source>
</evidence>
<feature type="chain" id="PRO_5017431737" evidence="4">
    <location>
        <begin position="39"/>
        <end position="618"/>
    </location>
</feature>
<evidence type="ECO:0000259" key="5">
    <source>
        <dbReference type="Pfam" id="PF06737"/>
    </source>
</evidence>
<dbReference type="InterPro" id="IPR010618">
    <property type="entry name" value="RPF"/>
</dbReference>
<dbReference type="InterPro" id="IPR023346">
    <property type="entry name" value="Lysozyme-like_dom_sf"/>
</dbReference>
<dbReference type="InterPro" id="IPR028994">
    <property type="entry name" value="Integrin_alpha_N"/>
</dbReference>
<feature type="signal peptide" evidence="4">
    <location>
        <begin position="1"/>
        <end position="38"/>
    </location>
</feature>
<accession>A0A3B0BL53</accession>
<keyword evidence="2 4" id="KW-0732">Signal</keyword>
<dbReference type="SUPFAM" id="SSF53955">
    <property type="entry name" value="Lysozyme-like"/>
    <property type="match status" value="1"/>
</dbReference>
<name>A0A3B0BL53_9ACTN</name>
<evidence type="ECO:0000313" key="6">
    <source>
        <dbReference type="EMBL" id="RKN72869.1"/>
    </source>
</evidence>
<organism evidence="6 7">
    <name type="scientific">Streptomyces klenkii</name>
    <dbReference type="NCBI Taxonomy" id="1420899"/>
    <lineage>
        <taxon>Bacteria</taxon>
        <taxon>Bacillati</taxon>
        <taxon>Actinomycetota</taxon>
        <taxon>Actinomycetes</taxon>
        <taxon>Kitasatosporales</taxon>
        <taxon>Streptomycetaceae</taxon>
        <taxon>Streptomyces</taxon>
    </lineage>
</organism>
<proteinExistence type="inferred from homology"/>
<dbReference type="Gene3D" id="2.40.128.340">
    <property type="match status" value="3"/>
</dbReference>
<dbReference type="Gene3D" id="1.10.530.10">
    <property type="match status" value="1"/>
</dbReference>
<dbReference type="OrthoDB" id="9815928at2"/>
<sequence length="618" mass="66472">MLHHRKRPRGAVRLALTAALVSCLAPAALLASAPPASAASLAMWERMAQCESTGDWTVINPDGPYYGGLQIMKPTWDAYNGREFAEYPHKASKKEQITVAERILRGSGASQWGSCARREGLVNDGVDPYPRSTPPVARVTGPEDRGVLSGTVTLSASVTEEEGKPAGTTFLVDGDAVGTASGSGPSFSLSLDTTTLAEGPHTVTARAVNDAGQTGPTSSGVSFFVANRGTAGQATGDFNGDGKADIAILYGYDREGKDNHTALWTLLSTGRGTFATPVKVWDNLEAGTGSWDWANSKVTAGDFNGDGRTDIGVLYNEGQDEAKYNRTALWTFTSNGSGFDKPVKQWRSTQSWDWRRSKPVAGDFNGDGKADVGILYNEGKDDTGDFRTAFHIAYATAKGVREPKRAWDNNDRTTGSWSWERSKPVAGDFNGDGKADLGILYDEGKDNTGDFRTAFHIGYGTADAITRPKRVWDNNDRTTGSWTWERSKPVAGDFNGDGKADLGILYDEGKDKTGDFRTAFHIAYGRADGINAPKRAWDNNDTTTGSWNADSAKLTAGDFDGDGKADLGVLYNSGENPDGKGEVKLFTFAGRAQAVSPPVESWGSRTFSSWRWYRSDLA</sequence>
<dbReference type="InterPro" id="IPR013783">
    <property type="entry name" value="Ig-like_fold"/>
</dbReference>
<dbReference type="Gene3D" id="2.60.40.10">
    <property type="entry name" value="Immunoglobulins"/>
    <property type="match status" value="1"/>
</dbReference>